<evidence type="ECO:0000256" key="5">
    <source>
        <dbReference type="ARBA" id="ARBA00022989"/>
    </source>
</evidence>
<evidence type="ECO:0000259" key="8">
    <source>
        <dbReference type="PROSITE" id="PS50928"/>
    </source>
</evidence>
<keyword evidence="3" id="KW-1003">Cell membrane</keyword>
<dbReference type="OrthoDB" id="9778910at2"/>
<feature type="domain" description="ABC transmembrane type-1" evidence="8">
    <location>
        <begin position="95"/>
        <end position="320"/>
    </location>
</feature>
<dbReference type="Proteomes" id="UP000184452">
    <property type="component" value="Unassembled WGS sequence"/>
</dbReference>
<dbReference type="PANTHER" id="PTHR43163:SF6">
    <property type="entry name" value="DIPEPTIDE TRANSPORT SYSTEM PERMEASE PROTEIN DPPB-RELATED"/>
    <property type="match status" value="1"/>
</dbReference>
<evidence type="ECO:0000256" key="6">
    <source>
        <dbReference type="ARBA" id="ARBA00023136"/>
    </source>
</evidence>
<dbReference type="AlphaFoldDB" id="A0A1M6IAV8"/>
<evidence type="ECO:0000256" key="2">
    <source>
        <dbReference type="ARBA" id="ARBA00022448"/>
    </source>
</evidence>
<evidence type="ECO:0000256" key="3">
    <source>
        <dbReference type="ARBA" id="ARBA00022475"/>
    </source>
</evidence>
<keyword evidence="6 7" id="KW-0472">Membrane</keyword>
<keyword evidence="2 7" id="KW-0813">Transport</keyword>
<keyword evidence="4 7" id="KW-0812">Transmembrane</keyword>
<dbReference type="InterPro" id="IPR045621">
    <property type="entry name" value="BPD_transp_1_N"/>
</dbReference>
<dbReference type="Pfam" id="PF00528">
    <property type="entry name" value="BPD_transp_1"/>
    <property type="match status" value="1"/>
</dbReference>
<evidence type="ECO:0000256" key="1">
    <source>
        <dbReference type="ARBA" id="ARBA00004651"/>
    </source>
</evidence>
<sequence>MLRFIVRRTLQLIPTLGGLSILLFIWLQRLPGGPEYALLPDDATEEQRAQLRRSLGLEEPLTVQYVRFLRNILQGDLGTSLQTGRPVVEEFFTRFPATFELALTAILIAVTVGIPLGYLAARRRGGVLDFAAVGGSLIGICTPVFFLAFLLKVVFAERLGVFPSAFRLSPGLNRTDLSGFVVLDGLRTGELDVVWDALMHLALPGLALASIPLAVIVRMTRASVLEVLDEDYVRTANAKGLQRRTVRGRHVLRNAMLPVVTAIGLLTGSLFAGAVLTESVFAFPGVGSFVYAATQTRDYPVLTGFILLIATMYVLINLLVDISYSLLDPRVRAQ</sequence>
<evidence type="ECO:0000256" key="4">
    <source>
        <dbReference type="ARBA" id="ARBA00022692"/>
    </source>
</evidence>
<proteinExistence type="inferred from homology"/>
<dbReference type="SUPFAM" id="SSF161098">
    <property type="entry name" value="MetI-like"/>
    <property type="match status" value="1"/>
</dbReference>
<reference evidence="9 10" key="1">
    <citation type="submission" date="2016-11" db="EMBL/GenBank/DDBJ databases">
        <authorList>
            <person name="Jaros S."/>
            <person name="Januszkiewicz K."/>
            <person name="Wedrychowicz H."/>
        </authorList>
    </citation>
    <scope>NUCLEOTIDE SEQUENCE [LARGE SCALE GENOMIC DNA]</scope>
    <source>
        <strain evidence="9 10">CGMCC 4.5723</strain>
    </source>
</reference>
<dbReference type="PROSITE" id="PS50928">
    <property type="entry name" value="ABC_TM1"/>
    <property type="match status" value="1"/>
</dbReference>
<evidence type="ECO:0000256" key="7">
    <source>
        <dbReference type="RuleBase" id="RU363032"/>
    </source>
</evidence>
<dbReference type="GO" id="GO:0005886">
    <property type="term" value="C:plasma membrane"/>
    <property type="evidence" value="ECO:0007669"/>
    <property type="project" value="UniProtKB-SubCell"/>
</dbReference>
<gene>
    <name evidence="9" type="ORF">SAMN05421803_10564</name>
</gene>
<accession>A0A1M6IAV8</accession>
<dbReference type="CDD" id="cd06261">
    <property type="entry name" value="TM_PBP2"/>
    <property type="match status" value="1"/>
</dbReference>
<evidence type="ECO:0000313" key="10">
    <source>
        <dbReference type="Proteomes" id="UP000184452"/>
    </source>
</evidence>
<comment type="subcellular location">
    <subcellularLocation>
        <location evidence="1 7">Cell membrane</location>
        <topology evidence="1 7">Multi-pass membrane protein</topology>
    </subcellularLocation>
</comment>
<organism evidence="9 10">
    <name type="scientific">Nocardiopsis flavescens</name>
    <dbReference type="NCBI Taxonomy" id="758803"/>
    <lineage>
        <taxon>Bacteria</taxon>
        <taxon>Bacillati</taxon>
        <taxon>Actinomycetota</taxon>
        <taxon>Actinomycetes</taxon>
        <taxon>Streptosporangiales</taxon>
        <taxon>Nocardiopsidaceae</taxon>
        <taxon>Nocardiopsis</taxon>
    </lineage>
</organism>
<feature type="transmembrane region" description="Helical" evidence="7">
    <location>
        <begin position="301"/>
        <end position="320"/>
    </location>
</feature>
<dbReference type="InterPro" id="IPR000515">
    <property type="entry name" value="MetI-like"/>
</dbReference>
<dbReference type="GO" id="GO:0055085">
    <property type="term" value="P:transmembrane transport"/>
    <property type="evidence" value="ECO:0007669"/>
    <property type="project" value="InterPro"/>
</dbReference>
<name>A0A1M6IAV8_9ACTN</name>
<dbReference type="STRING" id="758803.SAMN05421803_10564"/>
<feature type="transmembrane region" description="Helical" evidence="7">
    <location>
        <begin position="257"/>
        <end position="281"/>
    </location>
</feature>
<dbReference type="InterPro" id="IPR035906">
    <property type="entry name" value="MetI-like_sf"/>
</dbReference>
<evidence type="ECO:0000313" key="9">
    <source>
        <dbReference type="EMBL" id="SHJ31546.1"/>
    </source>
</evidence>
<keyword evidence="10" id="KW-1185">Reference proteome</keyword>
<keyword evidence="5 7" id="KW-1133">Transmembrane helix</keyword>
<dbReference type="RefSeq" id="WP_073378441.1">
    <property type="nucleotide sequence ID" value="NZ_FQZK01000005.1"/>
</dbReference>
<feature type="transmembrane region" description="Helical" evidence="7">
    <location>
        <begin position="101"/>
        <end position="120"/>
    </location>
</feature>
<comment type="similarity">
    <text evidence="7">Belongs to the binding-protein-dependent transport system permease family.</text>
</comment>
<feature type="transmembrane region" description="Helical" evidence="7">
    <location>
        <begin position="127"/>
        <end position="151"/>
    </location>
</feature>
<dbReference type="PANTHER" id="PTHR43163">
    <property type="entry name" value="DIPEPTIDE TRANSPORT SYSTEM PERMEASE PROTEIN DPPB-RELATED"/>
    <property type="match status" value="1"/>
</dbReference>
<feature type="transmembrane region" description="Helical" evidence="7">
    <location>
        <begin position="197"/>
        <end position="217"/>
    </location>
</feature>
<dbReference type="EMBL" id="FQZK01000005">
    <property type="protein sequence ID" value="SHJ31546.1"/>
    <property type="molecule type" value="Genomic_DNA"/>
</dbReference>
<protein>
    <submittedName>
        <fullName evidence="9">Peptide/nickel transport system permease protein</fullName>
    </submittedName>
</protein>
<feature type="transmembrane region" description="Helical" evidence="7">
    <location>
        <begin position="12"/>
        <end position="30"/>
    </location>
</feature>
<dbReference type="Pfam" id="PF19300">
    <property type="entry name" value="BPD_transp_1_N"/>
    <property type="match status" value="1"/>
</dbReference>
<dbReference type="Gene3D" id="1.10.3720.10">
    <property type="entry name" value="MetI-like"/>
    <property type="match status" value="1"/>
</dbReference>